<comment type="caution">
    <text evidence="1">The sequence shown here is derived from an EMBL/GenBank/DDBJ whole genome shotgun (WGS) entry which is preliminary data.</text>
</comment>
<dbReference type="AlphaFoldDB" id="A0A2G9H8F5"/>
<proteinExistence type="predicted"/>
<reference evidence="2" key="1">
    <citation type="journal article" date="2018" name="Gigascience">
        <title>Genome assembly of the Pink Ipe (Handroanthus impetiginosus, Bignoniaceae), a highly valued, ecologically keystone Neotropical timber forest tree.</title>
        <authorList>
            <person name="Silva-Junior O.B."/>
            <person name="Grattapaglia D."/>
            <person name="Novaes E."/>
            <person name="Collevatti R.G."/>
        </authorList>
    </citation>
    <scope>NUCLEOTIDE SEQUENCE [LARGE SCALE GENOMIC DNA]</scope>
    <source>
        <strain evidence="2">cv. UFG-1</strain>
    </source>
</reference>
<sequence length="83" mass="9849">MCNRYIFRRIKIFLPFISFRREIRRVKSCFPYAFLLNMPIYKDGMSISFPSRPTMSSATPLVHCTMKMKYNSIIKPADLCDEN</sequence>
<evidence type="ECO:0000313" key="2">
    <source>
        <dbReference type="Proteomes" id="UP000231279"/>
    </source>
</evidence>
<organism evidence="1 2">
    <name type="scientific">Handroanthus impetiginosus</name>
    <dbReference type="NCBI Taxonomy" id="429701"/>
    <lineage>
        <taxon>Eukaryota</taxon>
        <taxon>Viridiplantae</taxon>
        <taxon>Streptophyta</taxon>
        <taxon>Embryophyta</taxon>
        <taxon>Tracheophyta</taxon>
        <taxon>Spermatophyta</taxon>
        <taxon>Magnoliopsida</taxon>
        <taxon>eudicotyledons</taxon>
        <taxon>Gunneridae</taxon>
        <taxon>Pentapetalae</taxon>
        <taxon>asterids</taxon>
        <taxon>lamiids</taxon>
        <taxon>Lamiales</taxon>
        <taxon>Bignoniaceae</taxon>
        <taxon>Crescentiina</taxon>
        <taxon>Tabebuia alliance</taxon>
        <taxon>Handroanthus</taxon>
    </lineage>
</organism>
<evidence type="ECO:0000313" key="1">
    <source>
        <dbReference type="EMBL" id="PIN13763.1"/>
    </source>
</evidence>
<gene>
    <name evidence="1" type="ORF">CDL12_13595</name>
</gene>
<protein>
    <submittedName>
        <fullName evidence="1">Uncharacterized protein</fullName>
    </submittedName>
</protein>
<dbReference type="EMBL" id="NKXS01002411">
    <property type="protein sequence ID" value="PIN13763.1"/>
    <property type="molecule type" value="Genomic_DNA"/>
</dbReference>
<keyword evidence="2" id="KW-1185">Reference proteome</keyword>
<name>A0A2G9H8F5_9LAMI</name>
<dbReference type="Proteomes" id="UP000231279">
    <property type="component" value="Unassembled WGS sequence"/>
</dbReference>
<accession>A0A2G9H8F5</accession>